<feature type="domain" description="G-protein coupled receptors family 1 profile" evidence="6">
    <location>
        <begin position="23"/>
        <end position="298"/>
    </location>
</feature>
<dbReference type="InterPro" id="IPR019423">
    <property type="entry name" value="7TM_GPCR_serpentine_rcpt_Srj"/>
</dbReference>
<dbReference type="PROSITE" id="PS50262">
    <property type="entry name" value="G_PROTEIN_RECEP_F1_2"/>
    <property type="match status" value="1"/>
</dbReference>
<evidence type="ECO:0000256" key="5">
    <source>
        <dbReference type="SAM" id="Phobius"/>
    </source>
</evidence>
<dbReference type="GO" id="GO:0016020">
    <property type="term" value="C:membrane"/>
    <property type="evidence" value="ECO:0007669"/>
    <property type="project" value="UniProtKB-SubCell"/>
</dbReference>
<feature type="transmembrane region" description="Helical" evidence="5">
    <location>
        <begin position="12"/>
        <end position="32"/>
    </location>
</feature>
<keyword evidence="2 5" id="KW-0812">Transmembrane</keyword>
<feature type="transmembrane region" description="Helical" evidence="5">
    <location>
        <begin position="245"/>
        <end position="266"/>
    </location>
</feature>
<feature type="transmembrane region" description="Helical" evidence="5">
    <location>
        <begin position="44"/>
        <end position="68"/>
    </location>
</feature>
<keyword evidence="4 5" id="KW-0472">Membrane</keyword>
<sequence>MSLVDIILKNYNAITTVISVCINSYFTYIVIFKSQNAIGSYREILAATGIFEIFYSLLIVISNQLLFITPDVFSVYMQPGAIFDNTFLTLHVMSIKVSCIALTYGMLEIHFIYRYIAICRPQSLKNLTSTSGKFMLFMYFLIHGLILYLIYVVLLDCDSDTRSEFEDAFSLKTNLSIHDRAIICMTVTIGSEKAIMNGYIAEILLYIISIYSVLIYLIFGYLIIREFKNTEMSKKTKEMQERLTLSLIVQTIIPVFSNFLPTIISWSCPLFQLSPPLIFWRFSQIAVSLFPILDPIAVIAILPEYRRATLSILLCKPPKQSNDLFTVG</sequence>
<evidence type="ECO:0000313" key="7">
    <source>
        <dbReference type="EMBL" id="CAI5452863.1"/>
    </source>
</evidence>
<feature type="transmembrane region" description="Helical" evidence="5">
    <location>
        <begin position="278"/>
        <end position="302"/>
    </location>
</feature>
<evidence type="ECO:0000256" key="3">
    <source>
        <dbReference type="ARBA" id="ARBA00022989"/>
    </source>
</evidence>
<feature type="transmembrane region" description="Helical" evidence="5">
    <location>
        <begin position="203"/>
        <end position="224"/>
    </location>
</feature>
<dbReference type="Gene3D" id="1.20.1070.10">
    <property type="entry name" value="Rhodopsin 7-helix transmembrane proteins"/>
    <property type="match status" value="1"/>
</dbReference>
<keyword evidence="8" id="KW-1185">Reference proteome</keyword>
<keyword evidence="3 5" id="KW-1133">Transmembrane helix</keyword>
<protein>
    <recommendedName>
        <fullName evidence="6">G-protein coupled receptors family 1 profile domain-containing protein</fullName>
    </recommendedName>
</protein>
<reference evidence="7" key="1">
    <citation type="submission" date="2022-11" db="EMBL/GenBank/DDBJ databases">
        <authorList>
            <person name="Kikuchi T."/>
        </authorList>
    </citation>
    <scope>NUCLEOTIDE SEQUENCE</scope>
    <source>
        <strain evidence="7">PS1010</strain>
    </source>
</reference>
<gene>
    <name evidence="7" type="ORF">CAMP_LOCUS15500</name>
</gene>
<dbReference type="Pfam" id="PF10319">
    <property type="entry name" value="7TM_GPCR_Srj"/>
    <property type="match status" value="1"/>
</dbReference>
<dbReference type="Proteomes" id="UP001152747">
    <property type="component" value="Unassembled WGS sequence"/>
</dbReference>
<name>A0A9P1J0N9_9PELO</name>
<dbReference type="AlphaFoldDB" id="A0A9P1J0N9"/>
<dbReference type="InterPro" id="IPR017452">
    <property type="entry name" value="GPCR_Rhodpsn_7TM"/>
</dbReference>
<accession>A0A9P1J0N9</accession>
<comment type="caution">
    <text evidence="7">The sequence shown here is derived from an EMBL/GenBank/DDBJ whole genome shotgun (WGS) entry which is preliminary data.</text>
</comment>
<feature type="transmembrane region" description="Helical" evidence="5">
    <location>
        <begin position="134"/>
        <end position="154"/>
    </location>
</feature>
<dbReference type="OrthoDB" id="5790586at2759"/>
<dbReference type="EMBL" id="CANHGI010000005">
    <property type="protein sequence ID" value="CAI5452863.1"/>
    <property type="molecule type" value="Genomic_DNA"/>
</dbReference>
<dbReference type="PANTHER" id="PTHR45907">
    <property type="entry name" value="SERPENTINE RECEPTOR, CLASS J"/>
    <property type="match status" value="1"/>
</dbReference>
<dbReference type="PANTHER" id="PTHR45907:SF1">
    <property type="entry name" value="SERPENTINE RECEPTOR, CLASS J"/>
    <property type="match status" value="1"/>
</dbReference>
<evidence type="ECO:0000256" key="4">
    <source>
        <dbReference type="ARBA" id="ARBA00023136"/>
    </source>
</evidence>
<organism evidence="7 8">
    <name type="scientific">Caenorhabditis angaria</name>
    <dbReference type="NCBI Taxonomy" id="860376"/>
    <lineage>
        <taxon>Eukaryota</taxon>
        <taxon>Metazoa</taxon>
        <taxon>Ecdysozoa</taxon>
        <taxon>Nematoda</taxon>
        <taxon>Chromadorea</taxon>
        <taxon>Rhabditida</taxon>
        <taxon>Rhabditina</taxon>
        <taxon>Rhabditomorpha</taxon>
        <taxon>Rhabditoidea</taxon>
        <taxon>Rhabditidae</taxon>
        <taxon>Peloderinae</taxon>
        <taxon>Caenorhabditis</taxon>
    </lineage>
</organism>
<evidence type="ECO:0000256" key="1">
    <source>
        <dbReference type="ARBA" id="ARBA00004370"/>
    </source>
</evidence>
<comment type="subcellular location">
    <subcellularLocation>
        <location evidence="1">Membrane</location>
    </subcellularLocation>
</comment>
<evidence type="ECO:0000259" key="6">
    <source>
        <dbReference type="PROSITE" id="PS50262"/>
    </source>
</evidence>
<dbReference type="SUPFAM" id="SSF81321">
    <property type="entry name" value="Family A G protein-coupled receptor-like"/>
    <property type="match status" value="1"/>
</dbReference>
<evidence type="ECO:0000313" key="8">
    <source>
        <dbReference type="Proteomes" id="UP001152747"/>
    </source>
</evidence>
<proteinExistence type="predicted"/>
<evidence type="ECO:0000256" key="2">
    <source>
        <dbReference type="ARBA" id="ARBA00022692"/>
    </source>
</evidence>
<feature type="transmembrane region" description="Helical" evidence="5">
    <location>
        <begin position="88"/>
        <end position="113"/>
    </location>
</feature>